<sequence length="542" mass="58072">MGSAAEVPVVISSDEDGAQTPAAGKRQSPEDAALAWAEGILAQDDYDDNAVCEGVGYPAMMLELLDSLKDETGTVVGDKEVAVGAKNTNTMPDARCDDDGDDCVILDGDPDKPVAVAKEEGGPPRDAPEDELQIVAEKGELACRDFPHPRHLCAALPFSSSSHASHCSMCHCYVCDCPAPCALWDKHCHATDKDRKWKRLREISKNKSQPNPKRRIPQHFKRSVTTGPSSSQYSANMTGFTGRFPASGTANQIQQVDISVMVAQDMVRGISLPSAPSPTPRTKNRSYGSKGAQIAPPIYTFSNDNHFQPSVPSYGLVRPHASKTAHVSSGGHVSAKTFQSNPSQFCVRAPMGSHGHRYRPPSYPQPPPNTVVGTGVPLSRCASLNAEAQGTQRPQVPPAGTISKESLANLARRLGLPYYNTNQPLGQQSTSTSQFLHMHPHEMLPAQGAQNTTWQAYVKKSVATTSQIVPSSEHNSSIHAPGSTVLPSGSVQIQQPLRQFKSGTVLSSGAAQIHQQPLRQLDSQSSVTPSETVPSTLYLPQP</sequence>
<dbReference type="PANTHER" id="PTHR33443">
    <property type="entry name" value="ZGC:112980"/>
    <property type="match status" value="1"/>
</dbReference>
<dbReference type="PaxDb" id="4577-GRMZM2G450071_P01"/>
<name>A0A1D6JNC0_MAIZE</name>
<keyword evidence="4" id="KW-1185">Reference proteome</keyword>
<dbReference type="OrthoDB" id="266020at2759"/>
<feature type="region of interest" description="Disordered" evidence="1">
    <location>
        <begin position="270"/>
        <end position="290"/>
    </location>
</feature>
<feature type="compositionally biased region" description="Polar residues" evidence="1">
    <location>
        <begin position="468"/>
        <end position="478"/>
    </location>
</feature>
<reference evidence="2 4" key="1">
    <citation type="submission" date="2015-12" db="EMBL/GenBank/DDBJ databases">
        <title>Update maize B73 reference genome by single molecule sequencing technologies.</title>
        <authorList>
            <consortium name="Maize Genome Sequencing Project"/>
            <person name="Ware D."/>
        </authorList>
    </citation>
    <scope>NUCLEOTIDE SEQUENCE [LARGE SCALE GENOMIC DNA]</scope>
    <source>
        <strain evidence="4">cv. B73</strain>
        <tissue evidence="2">Seedling</tissue>
    </source>
</reference>
<dbReference type="AlphaFoldDB" id="A0A1D6JNC0"/>
<dbReference type="KEGG" id="zma:103631697"/>
<gene>
    <name evidence="3" type="primary">LOC103631697</name>
    <name evidence="2" type="ORF">ZEAMMB73_Zm00001d027616</name>
</gene>
<dbReference type="PANTHER" id="PTHR33443:SF37">
    <property type="entry name" value="OS03G0140900 PROTEIN"/>
    <property type="match status" value="1"/>
</dbReference>
<dbReference type="RefSeq" id="XP_008650911.1">
    <property type="nucleotide sequence ID" value="XM_008652689.4"/>
</dbReference>
<feature type="compositionally biased region" description="Basic residues" evidence="1">
    <location>
        <begin position="212"/>
        <end position="222"/>
    </location>
</feature>
<evidence type="ECO:0000313" key="4">
    <source>
        <dbReference type="Proteomes" id="UP000007305"/>
    </source>
</evidence>
<proteinExistence type="predicted"/>
<feature type="compositionally biased region" description="Low complexity" evidence="1">
    <location>
        <begin position="523"/>
        <end position="536"/>
    </location>
</feature>
<dbReference type="Proteomes" id="UP000007305">
    <property type="component" value="Chromosome 1"/>
</dbReference>
<feature type="region of interest" description="Disordered" evidence="1">
    <location>
        <begin position="468"/>
        <end position="487"/>
    </location>
</feature>
<dbReference type="ExpressionAtlas" id="A0A1D6JNC0">
    <property type="expression patterns" value="baseline and differential"/>
</dbReference>
<dbReference type="FunCoup" id="A0A1D6JNC0">
    <property type="interactions" value="216"/>
</dbReference>
<reference evidence="3" key="2">
    <citation type="submission" date="2019-07" db="EMBL/GenBank/DDBJ databases">
        <authorList>
            <person name="Seetharam A."/>
            <person name="Woodhouse M."/>
            <person name="Cannon E."/>
        </authorList>
    </citation>
    <scope>NUCLEOTIDE SEQUENCE [LARGE SCALE GENOMIC DNA]</scope>
    <source>
        <strain evidence="3">cv. B73</strain>
    </source>
</reference>
<organism evidence="2">
    <name type="scientific">Zea mays</name>
    <name type="common">Maize</name>
    <dbReference type="NCBI Taxonomy" id="4577"/>
    <lineage>
        <taxon>Eukaryota</taxon>
        <taxon>Viridiplantae</taxon>
        <taxon>Streptophyta</taxon>
        <taxon>Embryophyta</taxon>
        <taxon>Tracheophyta</taxon>
        <taxon>Spermatophyta</taxon>
        <taxon>Magnoliopsida</taxon>
        <taxon>Liliopsida</taxon>
        <taxon>Poales</taxon>
        <taxon>Poaceae</taxon>
        <taxon>PACMAD clade</taxon>
        <taxon>Panicoideae</taxon>
        <taxon>Andropogonodae</taxon>
        <taxon>Andropogoneae</taxon>
        <taxon>Tripsacinae</taxon>
        <taxon>Zea</taxon>
    </lineage>
</organism>
<accession>A0A1D6JNC0</accession>
<dbReference type="EnsemblPlants" id="Zm00001eb003400_T002">
    <property type="protein sequence ID" value="Zm00001eb003400_P002"/>
    <property type="gene ID" value="Zm00001eb003400"/>
</dbReference>
<dbReference type="OMA" id="YPYAPLW"/>
<dbReference type="GeneID" id="103631697"/>
<dbReference type="InterPro" id="IPR053234">
    <property type="entry name" value="RPM1_Interactor"/>
</dbReference>
<feature type="compositionally biased region" description="Polar residues" evidence="1">
    <location>
        <begin position="223"/>
        <end position="238"/>
    </location>
</feature>
<feature type="region of interest" description="Disordered" evidence="1">
    <location>
        <begin position="1"/>
        <end position="30"/>
    </location>
</feature>
<evidence type="ECO:0000256" key="1">
    <source>
        <dbReference type="SAM" id="MobiDB-lite"/>
    </source>
</evidence>
<reference evidence="3" key="3">
    <citation type="submission" date="2021-05" db="UniProtKB">
        <authorList>
            <consortium name="EnsemblPlants"/>
        </authorList>
    </citation>
    <scope>IDENTIFICATION</scope>
    <source>
        <strain evidence="3">cv. B73</strain>
    </source>
</reference>
<dbReference type="IntAct" id="A0A1D6JNC0">
    <property type="interactions" value="3"/>
</dbReference>
<feature type="region of interest" description="Disordered" evidence="1">
    <location>
        <begin position="201"/>
        <end position="238"/>
    </location>
</feature>
<evidence type="ECO:0000313" key="3">
    <source>
        <dbReference type="EnsemblPlants" id="Zm00001eb003400_P002"/>
    </source>
</evidence>
<dbReference type="Gramene" id="Zm00001eb003400_T002">
    <property type="protein sequence ID" value="Zm00001eb003400_P002"/>
    <property type="gene ID" value="Zm00001eb003400"/>
</dbReference>
<dbReference type="STRING" id="4577.A0A1D6JNC0"/>
<feature type="region of interest" description="Disordered" evidence="1">
    <location>
        <begin position="515"/>
        <end position="542"/>
    </location>
</feature>
<evidence type="ECO:0000313" key="2">
    <source>
        <dbReference type="EMBL" id="ONL93535.1"/>
    </source>
</evidence>
<dbReference type="eggNOG" id="ENOG502SCCC">
    <property type="taxonomic scope" value="Eukaryota"/>
</dbReference>
<protein>
    <submittedName>
        <fullName evidence="2">RPM1 interacting protein 13</fullName>
    </submittedName>
</protein>
<dbReference type="EMBL" id="CM007647">
    <property type="protein sequence ID" value="ONL93535.1"/>
    <property type="molecule type" value="Genomic_DNA"/>
</dbReference>